<dbReference type="NCBIfam" id="TIGR04131">
    <property type="entry name" value="Bac_Flav_CTERM"/>
    <property type="match status" value="1"/>
</dbReference>
<dbReference type="Proteomes" id="UP000318833">
    <property type="component" value="Unassembled WGS sequence"/>
</dbReference>
<dbReference type="OrthoDB" id="9765926at2"/>
<protein>
    <submittedName>
        <fullName evidence="2">T9SS type B sorting domain-containing protein</fullName>
    </submittedName>
</protein>
<accession>A0A554VHZ6</accession>
<gene>
    <name evidence="2" type="ORF">FOF46_16690</name>
</gene>
<evidence type="ECO:0000313" key="2">
    <source>
        <dbReference type="EMBL" id="TSE07157.1"/>
    </source>
</evidence>
<keyword evidence="1" id="KW-0732">Signal</keyword>
<proteinExistence type="predicted"/>
<reference evidence="2 3" key="1">
    <citation type="submission" date="2019-07" db="EMBL/GenBank/DDBJ databases">
        <title>The draft genome sequence of Aquimarina algiphila M91.</title>
        <authorList>
            <person name="Meng X."/>
        </authorList>
    </citation>
    <scope>NUCLEOTIDE SEQUENCE [LARGE SCALE GENOMIC DNA]</scope>
    <source>
        <strain evidence="2 3">M91</strain>
    </source>
</reference>
<evidence type="ECO:0000256" key="1">
    <source>
        <dbReference type="SAM" id="SignalP"/>
    </source>
</evidence>
<feature type="signal peptide" evidence="1">
    <location>
        <begin position="1"/>
        <end position="21"/>
    </location>
</feature>
<feature type="chain" id="PRO_5022177631" evidence="1">
    <location>
        <begin position="22"/>
        <end position="1484"/>
    </location>
</feature>
<dbReference type="InterPro" id="IPR026341">
    <property type="entry name" value="T9SS_type_B"/>
</dbReference>
<dbReference type="EMBL" id="VLNR01000036">
    <property type="protein sequence ID" value="TSE07157.1"/>
    <property type="molecule type" value="Genomic_DNA"/>
</dbReference>
<sequence>MNKKTYLIVVILLTISKGLFAQTMTLTSNAPSNTICRGDIIQVDVNITPPNGASGYNWTNVTTGQFIKSVNGNAGTFHLFTGVDRLLTNSTIRVEAFGGTGGNLSQTIDIIVQQPANPGTEGNLLLCNKTGDIDLFTLLQGNPDRGGTWDPPLANGDRGTFTIGTDTPGIYRYMISATAPCSDSESRVVVKECFNDDFDNDGVNNKDDLDDDNDGILDSVENSACTSATLTESSPVVDIDFGTGNTPTTDPNIQGHQHNPNWPDDGFYNVANSLYMFNSANFDVWFITTDTNPVPHSDGNGDVNGRFLAVNIASNFGNKVLYELKDIPISAGIQYNFRIDMVGLCDRGCADVPALDLEIIDQTTGNTILSTTSAALGVANDDIWRTLLDDITVPTNTLLTLRIRNQQLQGSNGNDIGIDNIRFAPLECDSDRDEVPNFLDLDCDNDGIFDIIEAGRSDLDTNGDGIVDGIRDTDGDGIADVGVDVNGVPIAASGGLTPISSDGDGLPDYLDIDADNDGIQDNIEGQATLTYIAPSGNDLNKNGVDDAYEGVGSITPVNTDTDTLPDYLDLNSDDDCLNDTVEAYDLNLDGISDITAIGTDTDNDGMDNAFDIVILDALTAITNPTDNGELPTDLPNNHNIGGDVDFREEFKKVDEKKTAGGCASGIPTINLFDSLVDAAIPGGTWSGPSVLTGGESGTFNATTNVAGTYTYTLPTIGLCPSRKGEVKVSIISTSDPGTNGTLNTCVLVTTPINLFDSLGGTPDTGGSWTDPNGNPFGTTDQGVLNPSATGTLQGTYVYTIGTTGCSSSANVEVTINPGANAGLDNKVSFCSTQSSINLFDSLEGTPDTGGSWIDPNGNPFGTTDQGVLDPSLTTTLSGDYIYTVSATTCPIQDTAIVTVTIEIAPNPGTNSSLEICTNASAINLFDSLRGAPTTGGTWTGPGGATFGTNDKGEFNPASDAAGTYTYTTGTIACNNTATITVTINPAANAGEDNKVSFCSTDTTMNLFDSLGGSPNIGGSWTDPNGNPFGTTDQGIIDPSATTTLSGDYTYTVSTGKCTIPDIAKITVVIETTPSISFDKTTCSDDRNSYSVSFTSNETWSITIDPPNAGIIDVTNSMITGIASDTNIIITATNPANTTCEDTLNIIAPDCTCPDITEPTNPIHQRICAGDTNPVLSVTVLTDQTANWYTQDGTLLVANTTTYTPIETAIGTYTYSVEAFDNNEKCPSDRIPVFFDIVTAPEITLSSDSAICVSEDGVPLPTNDFPFIDTFLNTTDFTFIWSFEGTVIPGQNSSGIETLLPGTYTVQYTDKVSMCSDTSSVTINAIEGPQRLDLSLSLGTFADHNDIIATVAGNSEYEFSLDNGSFQTENIFRNVALGLHEVTVRDIYGCGNLSKEIFVMGFPNFFTPNNDGINDTWNVIADENLPEMIIYIFDRYGKLLSQLNPNGPGWDGIYNGRTLPSTDYWFAAQFKDGSETYRSHFTLKR</sequence>
<keyword evidence="3" id="KW-1185">Reference proteome</keyword>
<name>A0A554VHZ6_9FLAO</name>
<dbReference type="RefSeq" id="WP_143917241.1">
    <property type="nucleotide sequence ID" value="NZ_CANMIK010000003.1"/>
</dbReference>
<comment type="caution">
    <text evidence="2">The sequence shown here is derived from an EMBL/GenBank/DDBJ whole genome shotgun (WGS) entry which is preliminary data.</text>
</comment>
<evidence type="ECO:0000313" key="3">
    <source>
        <dbReference type="Proteomes" id="UP000318833"/>
    </source>
</evidence>
<organism evidence="2 3">
    <name type="scientific">Aquimarina algiphila</name>
    <dbReference type="NCBI Taxonomy" id="2047982"/>
    <lineage>
        <taxon>Bacteria</taxon>
        <taxon>Pseudomonadati</taxon>
        <taxon>Bacteroidota</taxon>
        <taxon>Flavobacteriia</taxon>
        <taxon>Flavobacteriales</taxon>
        <taxon>Flavobacteriaceae</taxon>
        <taxon>Aquimarina</taxon>
    </lineage>
</organism>
<dbReference type="Pfam" id="PF13585">
    <property type="entry name" value="CHU_C"/>
    <property type="match status" value="1"/>
</dbReference>